<name>A0AAP1W764_ACIBA</name>
<dbReference type="EMBL" id="JACZEI010000007">
    <property type="protein sequence ID" value="MBE0330396.1"/>
    <property type="molecule type" value="Genomic_DNA"/>
</dbReference>
<evidence type="ECO:0000313" key="2">
    <source>
        <dbReference type="EMBL" id="MBE0330396.1"/>
    </source>
</evidence>
<reference evidence="2" key="1">
    <citation type="submission" date="2020-09" db="EMBL/GenBank/DDBJ databases">
        <title>Distribution of Beta-Lactamase Producing Gram-Negative Bacterial Isolates in Isabela River of Santo Domingo, Dominican Republic.</title>
        <authorList>
            <person name="Calderon V."/>
            <person name="Bonnelly R."/>
            <person name="Del Rosario C."/>
            <person name="Duarte A."/>
            <person name="Barauna R."/>
            <person name="Juca Ramos R.T."/>
            <person name="Perdomo O.P."/>
            <person name="Rodriguez De Francisco L.E."/>
            <person name="Franco De Los Santos E.F."/>
        </authorList>
    </citation>
    <scope>NUCLEOTIDE SEQUENCE</scope>
    <source>
        <strain evidence="2">INTEC_BI15</strain>
    </source>
</reference>
<gene>
    <name evidence="2" type="ORF">IHV20_09570</name>
</gene>
<sequence>MKKKPSANDLSLINEKLKNLDDSIKELLESTYEFFDNDQYYSIESAFLLDHALNIKMHFYKSYPELAPEHLKDVEYNRIIHIENTQVSHTREKNPEDSLDQIQPKYSKNEN</sequence>
<feature type="compositionally biased region" description="Polar residues" evidence="1">
    <location>
        <begin position="100"/>
        <end position="111"/>
    </location>
</feature>
<accession>A0AAP1W764</accession>
<protein>
    <submittedName>
        <fullName evidence="2">Uncharacterized protein</fullName>
    </submittedName>
</protein>
<dbReference type="RefSeq" id="WP_058062009.1">
    <property type="nucleotide sequence ID" value="NZ_JACXKJ010000007.1"/>
</dbReference>
<comment type="caution">
    <text evidence="2">The sequence shown here is derived from an EMBL/GenBank/DDBJ whole genome shotgun (WGS) entry which is preliminary data.</text>
</comment>
<feature type="region of interest" description="Disordered" evidence="1">
    <location>
        <begin position="85"/>
        <end position="111"/>
    </location>
</feature>
<organism evidence="2 3">
    <name type="scientific">Acinetobacter baumannii</name>
    <dbReference type="NCBI Taxonomy" id="470"/>
    <lineage>
        <taxon>Bacteria</taxon>
        <taxon>Pseudomonadati</taxon>
        <taxon>Pseudomonadota</taxon>
        <taxon>Gammaproteobacteria</taxon>
        <taxon>Moraxellales</taxon>
        <taxon>Moraxellaceae</taxon>
        <taxon>Acinetobacter</taxon>
        <taxon>Acinetobacter calcoaceticus/baumannii complex</taxon>
    </lineage>
</organism>
<dbReference type="Proteomes" id="UP000655940">
    <property type="component" value="Unassembled WGS sequence"/>
</dbReference>
<evidence type="ECO:0000256" key="1">
    <source>
        <dbReference type="SAM" id="MobiDB-lite"/>
    </source>
</evidence>
<evidence type="ECO:0000313" key="3">
    <source>
        <dbReference type="Proteomes" id="UP000655940"/>
    </source>
</evidence>
<dbReference type="AlphaFoldDB" id="A0AAP1W764"/>
<proteinExistence type="predicted"/>